<sequence>MAYCELNQIETAVFAFKKALDINPNSADTHFWLAVSYSLDSKNDRLAENEFIKTIKIDPDHLDARFKLFSLYVKNNEVGKAMQQLQEILIIDPGNKMAQDLLEKKEK</sequence>
<dbReference type="AlphaFoldDB" id="A0A1V1P0T3"/>
<dbReference type="SUPFAM" id="SSF48452">
    <property type="entry name" value="TPR-like"/>
    <property type="match status" value="1"/>
</dbReference>
<comment type="caution">
    <text evidence="1">The sequence shown here is derived from an EMBL/GenBank/DDBJ whole genome shotgun (WGS) entry which is preliminary data.</text>
</comment>
<dbReference type="InterPro" id="IPR011990">
    <property type="entry name" value="TPR-like_helical_dom_sf"/>
</dbReference>
<organism evidence="1 2">
    <name type="scientific">Candidatus Magnetoglobus multicellularis str. Araruama</name>
    <dbReference type="NCBI Taxonomy" id="890399"/>
    <lineage>
        <taxon>Bacteria</taxon>
        <taxon>Pseudomonadati</taxon>
        <taxon>Thermodesulfobacteriota</taxon>
        <taxon>Desulfobacteria</taxon>
        <taxon>Desulfobacterales</taxon>
        <taxon>Desulfobacteraceae</taxon>
        <taxon>Candidatus Magnetoglobus</taxon>
    </lineage>
</organism>
<gene>
    <name evidence="1" type="ORF">OMM_10593</name>
</gene>
<dbReference type="Pfam" id="PF13414">
    <property type="entry name" value="TPR_11"/>
    <property type="match status" value="1"/>
</dbReference>
<dbReference type="Pfam" id="PF14559">
    <property type="entry name" value="TPR_19"/>
    <property type="match status" value="1"/>
</dbReference>
<proteinExistence type="predicted"/>
<dbReference type="Proteomes" id="UP000189670">
    <property type="component" value="Unassembled WGS sequence"/>
</dbReference>
<protein>
    <submittedName>
        <fullName evidence="1">Uncharacterized protein</fullName>
    </submittedName>
</protein>
<reference evidence="2" key="1">
    <citation type="submission" date="2012-11" db="EMBL/GenBank/DDBJ databases">
        <authorList>
            <person name="Lucero-Rivera Y.E."/>
            <person name="Tovar-Ramirez D."/>
        </authorList>
    </citation>
    <scope>NUCLEOTIDE SEQUENCE [LARGE SCALE GENOMIC DNA]</scope>
    <source>
        <strain evidence="2">Araruama</strain>
    </source>
</reference>
<evidence type="ECO:0000313" key="2">
    <source>
        <dbReference type="Proteomes" id="UP000189670"/>
    </source>
</evidence>
<evidence type="ECO:0000313" key="1">
    <source>
        <dbReference type="EMBL" id="ETR68376.1"/>
    </source>
</evidence>
<accession>A0A1V1P0T3</accession>
<name>A0A1V1P0T3_9BACT</name>
<dbReference type="Gene3D" id="1.25.40.10">
    <property type="entry name" value="Tetratricopeptide repeat domain"/>
    <property type="match status" value="1"/>
</dbReference>
<dbReference type="EMBL" id="ATBP01000978">
    <property type="protein sequence ID" value="ETR68376.1"/>
    <property type="molecule type" value="Genomic_DNA"/>
</dbReference>